<evidence type="ECO:0008006" key="5">
    <source>
        <dbReference type="Google" id="ProtNLM"/>
    </source>
</evidence>
<dbReference type="EMBL" id="VTZN01000128">
    <property type="protein sequence ID" value="KAA1248830.1"/>
    <property type="molecule type" value="Genomic_DNA"/>
</dbReference>
<protein>
    <recommendedName>
        <fullName evidence="5">DUF4878 domain-containing protein</fullName>
    </recommendedName>
</protein>
<keyword evidence="2" id="KW-0472">Membrane</keyword>
<feature type="region of interest" description="Disordered" evidence="1">
    <location>
        <begin position="92"/>
        <end position="125"/>
    </location>
</feature>
<sequence>MPNAPEPDRDRTENKNEPAGPEDKADTAITEGYPLIPDDAETETVVISQPDENNPEPADQGQRERRFTAPGFDSKETQVIATAPEAATEVFHLQPTPQGPPPPTGMPPKTAVPQSFPPRGGASTPALKQRNWGWVLAIVVIVLALAAIAVLGTVLLTRGKHSAVSQEDQVRQTIQSFDIAIQTGDLTTLRSITCGATRDGYVDYDEHAWAETYHRVSAAKQYPVVASIDQIVVNGQHAEANITTFMAYDPQVRSTRSLDLQFRDDQWKICQSPSN</sequence>
<evidence type="ECO:0000256" key="1">
    <source>
        <dbReference type="SAM" id="MobiDB-lite"/>
    </source>
</evidence>
<name>A0A5B1BMZ4_MYCSI</name>
<feature type="region of interest" description="Disordered" evidence="1">
    <location>
        <begin position="1"/>
        <end position="74"/>
    </location>
</feature>
<comment type="caution">
    <text evidence="3">The sequence shown here is derived from an EMBL/GenBank/DDBJ whole genome shotgun (WGS) entry which is preliminary data.</text>
</comment>
<keyword evidence="2" id="KW-0812">Transmembrane</keyword>
<dbReference type="Proteomes" id="UP000324701">
    <property type="component" value="Unassembled WGS sequence"/>
</dbReference>
<organism evidence="3 4">
    <name type="scientific">Mycobacterium simiae</name>
    <name type="common">Mycobacterium habana</name>
    <dbReference type="NCBI Taxonomy" id="1784"/>
    <lineage>
        <taxon>Bacteria</taxon>
        <taxon>Bacillati</taxon>
        <taxon>Actinomycetota</taxon>
        <taxon>Actinomycetes</taxon>
        <taxon>Mycobacteriales</taxon>
        <taxon>Mycobacteriaceae</taxon>
        <taxon>Mycobacterium</taxon>
        <taxon>Mycobacterium simiae complex</taxon>
    </lineage>
</organism>
<evidence type="ECO:0000256" key="2">
    <source>
        <dbReference type="SAM" id="Phobius"/>
    </source>
</evidence>
<feature type="transmembrane region" description="Helical" evidence="2">
    <location>
        <begin position="132"/>
        <end position="156"/>
    </location>
</feature>
<proteinExistence type="predicted"/>
<keyword evidence="4" id="KW-1185">Reference proteome</keyword>
<evidence type="ECO:0000313" key="4">
    <source>
        <dbReference type="Proteomes" id="UP000324701"/>
    </source>
</evidence>
<dbReference type="AlphaFoldDB" id="A0A5B1BMZ4"/>
<accession>A0A5B1BMZ4</accession>
<dbReference type="RefSeq" id="WP_149655322.1">
    <property type="nucleotide sequence ID" value="NZ_VTZN01000128.1"/>
</dbReference>
<gene>
    <name evidence="3" type="ORF">F0Q45_18495</name>
</gene>
<feature type="compositionally biased region" description="Pro residues" evidence="1">
    <location>
        <begin position="97"/>
        <end position="106"/>
    </location>
</feature>
<reference evidence="3 4" key="1">
    <citation type="submission" date="2019-09" db="EMBL/GenBank/DDBJ databases">
        <title>Report of infection by Mycobacterium simiae a patient suffering from pulmonary tuberculosis.</title>
        <authorList>
            <person name="Mohanty P.S."/>
            <person name="Bansal A.K."/>
            <person name="Singh H."/>
            <person name="Sharma S."/>
            <person name="Patil S.A."/>
            <person name="Upadhaya P."/>
            <person name="Singh P.K."/>
            <person name="Kumar D."/>
            <person name="Kumar S."/>
            <person name="Singh R.K."/>
            <person name="Chaudhary B."/>
        </authorList>
    </citation>
    <scope>NUCLEOTIDE SEQUENCE [LARGE SCALE GENOMIC DNA]</scope>
    <source>
        <strain evidence="3 4">JAL-560-SIM</strain>
    </source>
</reference>
<evidence type="ECO:0000313" key="3">
    <source>
        <dbReference type="EMBL" id="KAA1248830.1"/>
    </source>
</evidence>
<keyword evidence="2" id="KW-1133">Transmembrane helix</keyword>
<feature type="compositionally biased region" description="Basic and acidic residues" evidence="1">
    <location>
        <begin position="1"/>
        <end position="26"/>
    </location>
</feature>
<dbReference type="OrthoDB" id="4485830at2"/>